<organism evidence="3 4">
    <name type="scientific">Klebsiella phage vB_KpnP_FZ12</name>
    <dbReference type="NCBI Taxonomy" id="2530031"/>
    <lineage>
        <taxon>Viruses</taxon>
        <taxon>Duplodnaviria</taxon>
        <taxon>Heunggongvirae</taxon>
        <taxon>Uroviricota</taxon>
        <taxon>Caudoviricetes</taxon>
        <taxon>Autographivirales</taxon>
        <taxon>Autotranscriptaviridae</taxon>
        <taxon>Studiervirinae</taxon>
        <taxon>Przondovirus</taxon>
        <taxon>Przondovirus FZ12</taxon>
    </lineage>
</organism>
<dbReference type="Pfam" id="PF26212">
    <property type="entry name" value="Phage_T7_Gp15"/>
    <property type="match status" value="1"/>
</dbReference>
<keyword evidence="1" id="KW-0946">Virion</keyword>
<keyword evidence="1" id="KW-1244">Viral short tail ejection system</keyword>
<evidence type="ECO:0000256" key="2">
    <source>
        <dbReference type="SAM" id="MobiDB-lite"/>
    </source>
</evidence>
<keyword evidence="1" id="KW-1162">Viral penetration into host cytoplasm</keyword>
<keyword evidence="1" id="KW-1049">Host periplasm</keyword>
<keyword evidence="1" id="KW-1160">Virus entry into host cell</keyword>
<evidence type="ECO:0000313" key="4">
    <source>
        <dbReference type="Proteomes" id="UP000298691"/>
    </source>
</evidence>
<gene>
    <name evidence="3" type="ORF">FZ12_3</name>
</gene>
<evidence type="ECO:0000313" key="3">
    <source>
        <dbReference type="EMBL" id="QCG76441.1"/>
    </source>
</evidence>
<feature type="region of interest" description="Disordered" evidence="2">
    <location>
        <begin position="713"/>
        <end position="751"/>
    </location>
</feature>
<feature type="region of interest" description="Disordered" evidence="2">
    <location>
        <begin position="1"/>
        <end position="24"/>
    </location>
</feature>
<evidence type="ECO:0000256" key="1">
    <source>
        <dbReference type="HAMAP-Rule" id="MF_04122"/>
    </source>
</evidence>
<keyword evidence="1" id="KW-1171">Viral genome ejection through host cell envelope</keyword>
<dbReference type="Proteomes" id="UP000298691">
    <property type="component" value="Segment"/>
</dbReference>
<feature type="compositionally biased region" description="Polar residues" evidence="2">
    <location>
        <begin position="8"/>
        <end position="17"/>
    </location>
</feature>
<name>A0A4D6T510_9CAUD</name>
<dbReference type="HAMAP" id="MF_04122">
    <property type="entry name" value="GP15_T7"/>
    <property type="match status" value="1"/>
</dbReference>
<dbReference type="EMBL" id="MK521905">
    <property type="protein sequence ID" value="QCG76441.1"/>
    <property type="molecule type" value="Genomic_DNA"/>
</dbReference>
<comment type="subunit">
    <text evidence="1">Homooctamer. Interacts with gp16; after ejection the gp15-gp16 complex composed of a gp15 octamer and a gp16 tetramer probably binds both the viral DNA and the host inner membrane. Interacts with gp14.</text>
</comment>
<protein>
    <recommendedName>
        <fullName evidence="1">Internal virion protein gp15</fullName>
    </recommendedName>
</protein>
<dbReference type="GO" id="GO:0044229">
    <property type="term" value="C:host cell periplasmic space"/>
    <property type="evidence" value="ECO:0007669"/>
    <property type="project" value="UniProtKB-SubCell"/>
</dbReference>
<dbReference type="InterPro" id="IPR038993">
    <property type="entry name" value="Gp15"/>
</dbReference>
<comment type="function">
    <text evidence="1">Component of the cylindrical core that assembles on the inner surface of the capsid during capsid formation and plays a role in viral DNA ejection into the host cell. The inner core is composed of stacked rings of gp14, gp15 and gp16 proteins. Following binding to the host cell surface, the internal core is disassembled and gp15 is ejected along with gp14 and gp16 into the infected cell. Gp15 probably remains associated with gp16. The gp15-gp16 complex binds to both the viral DNA and the host inner membrane, probably escorting the leading end of the genome through the periplasm and controlling the extend of DNA translocated into the host cell.</text>
</comment>
<accession>A0A4D6T510</accession>
<comment type="subcellular location">
    <subcellularLocation>
        <location evidence="1">Virion</location>
    </subcellularLocation>
    <subcellularLocation>
        <location evidence="1">Host periplasm</location>
    </subcellularLocation>
    <text evidence="1">The gp15-gp16 complex spans the periplasm and the cytoplasmic membrane.</text>
</comment>
<comment type="similarity">
    <text evidence="1">Belongs to the T7virus internal virion protein gp15 family.</text>
</comment>
<sequence>MASKLEQALSQLPQAGSTRIRGGSASMQYRPVTIQQEGFRQSNLVQSLAKFGTAMGEAADAYDKRQRDKADERSDEIIRKLTPEQRREAIKNGTLLYQDDPYAMEALRFKTGRNAAFLIDDEVAQRVQNGEFRTRAEMEEYRHKRLTDGANEFAEQFMINPEDAEFQRGFNANITERNISLYGKHDTFLSEQAQKGAILASKVELSGVLKDPAVLARPESGEFFQRYIDNAIKTGSIPSDAQAQQVIIGSLNDVIQRPGATNFLQSLADRPVTLNGKTSTYKELMGEEQWNALMVKAQSTQFDNDAKLSEGFRLGITSALNQDDTSKGWEMLQGAKAELDRLQPGEQMTPERERLIQAEEQMQARFRQEAQAAAKEMDKRQKTINKNQVIDQQFTKRINGQYVSTSYKDMPTNENTGEFTHSDMVNYANGKLAEIDQMQLTEQQKDRMKLSYLRADSEGGAFRTVVGQMVTDAGSEWSAAVINGKLPEDTTALNKLRTMRNTDPDLFAALYPDKADLFLTMDMMDKQGIDPQILIDADRSRRSLTKEMQYEDDKAWASLKNNSESPELSRIPASLDGMARKIYDSVKYRTGNSDMAMQQVDKFLKESTVTFKGDDVDGDTIGIIPKNILQVSDDPKSWEQGRDILEEARKGIIAANPWVTNKQLTMYQQGDSIYMMDTTGTVRIRYDKELLTRTYQEQQQRLAKEAEEKALKEATKRAPISAATQARKAAGERVRAKRKATPKFIYGGGDQ</sequence>
<proteinExistence type="inferred from homology"/>
<dbReference type="GO" id="GO:0044423">
    <property type="term" value="C:virion component"/>
    <property type="evidence" value="ECO:0007669"/>
    <property type="project" value="UniProtKB-KW"/>
</dbReference>
<dbReference type="GO" id="GO:0099002">
    <property type="term" value="P:symbiont genome ejection through host cell envelope, short tail mechanism"/>
    <property type="evidence" value="ECO:0007669"/>
    <property type="project" value="UniProtKB-UniRule"/>
</dbReference>
<keyword evidence="4" id="KW-1185">Reference proteome</keyword>
<reference evidence="3 4" key="1">
    <citation type="submission" date="2019-02" db="EMBL/GenBank/DDBJ databases">
        <authorList>
            <person name="Zurabov F.M."/>
            <person name="Zhilenkov E.L."/>
            <person name="Shagin D.A."/>
            <person name="Shelenkov A.A."/>
            <person name="Mikhaylova Y.V."/>
        </authorList>
    </citation>
    <scope>NUCLEOTIDE SEQUENCE [LARGE SCALE GENOMIC DNA]</scope>
</reference>